<comment type="caution">
    <text evidence="6">The sequence shown here is derived from an EMBL/GenBank/DDBJ whole genome shotgun (WGS) entry which is preliminary data.</text>
</comment>
<evidence type="ECO:0000256" key="2">
    <source>
        <dbReference type="ARBA" id="ARBA00022723"/>
    </source>
</evidence>
<evidence type="ECO:0000256" key="1">
    <source>
        <dbReference type="ARBA" id="ARBA00022485"/>
    </source>
</evidence>
<organism evidence="6 7">
    <name type="scientific">Parvibacter caecicola</name>
    <dbReference type="NCBI Taxonomy" id="747645"/>
    <lineage>
        <taxon>Bacteria</taxon>
        <taxon>Bacillati</taxon>
        <taxon>Actinomycetota</taxon>
        <taxon>Coriobacteriia</taxon>
        <taxon>Coriobacteriales</taxon>
        <taxon>Coriobacteriaceae</taxon>
        <taxon>Parvibacter</taxon>
    </lineage>
</organism>
<evidence type="ECO:0000313" key="6">
    <source>
        <dbReference type="EMBL" id="TJW10176.1"/>
    </source>
</evidence>
<feature type="domain" description="4Fe-4S ferredoxin-type" evidence="5">
    <location>
        <begin position="3"/>
        <end position="33"/>
    </location>
</feature>
<protein>
    <submittedName>
        <fullName evidence="6">4Fe-4S dicluster domain-containing protein</fullName>
    </submittedName>
</protein>
<reference evidence="6 7" key="1">
    <citation type="submission" date="2019-04" db="EMBL/GenBank/DDBJ databases">
        <title>Microbes associate with the intestines of laboratory mice.</title>
        <authorList>
            <person name="Navarre W."/>
            <person name="Wong E."/>
            <person name="Huang K.C."/>
            <person name="Tropini C."/>
            <person name="Ng K."/>
            <person name="Yu B."/>
        </authorList>
    </citation>
    <scope>NUCLEOTIDE SEQUENCE [LARGE SCALE GENOMIC DNA]</scope>
    <source>
        <strain evidence="6 7">NM48_B13</strain>
    </source>
</reference>
<dbReference type="PANTHER" id="PTHR43177:SF3">
    <property type="entry name" value="PROTEIN NRFC HOMOLOG"/>
    <property type="match status" value="1"/>
</dbReference>
<dbReference type="SUPFAM" id="SSF54862">
    <property type="entry name" value="4Fe-4S ferredoxins"/>
    <property type="match status" value="1"/>
</dbReference>
<accession>A0A4T9T6T9</accession>
<dbReference type="PROSITE" id="PS51379">
    <property type="entry name" value="4FE4S_FER_2"/>
    <property type="match status" value="3"/>
</dbReference>
<dbReference type="CDD" id="cd10551">
    <property type="entry name" value="PsrB"/>
    <property type="match status" value="1"/>
</dbReference>
<dbReference type="RefSeq" id="WP_136845842.1">
    <property type="nucleotide sequence ID" value="NZ_SSTM01000004.1"/>
</dbReference>
<dbReference type="InterPro" id="IPR017900">
    <property type="entry name" value="4Fe4S_Fe_S_CS"/>
</dbReference>
<dbReference type="Pfam" id="PF13247">
    <property type="entry name" value="Fer4_11"/>
    <property type="match status" value="2"/>
</dbReference>
<dbReference type="InterPro" id="IPR050954">
    <property type="entry name" value="ET_IronSulfur_Cluster-Binding"/>
</dbReference>
<dbReference type="AlphaFoldDB" id="A0A4T9T6T9"/>
<evidence type="ECO:0000256" key="3">
    <source>
        <dbReference type="ARBA" id="ARBA00023004"/>
    </source>
</evidence>
<keyword evidence="7" id="KW-1185">Reference proteome</keyword>
<feature type="domain" description="4Fe-4S ferredoxin-type" evidence="5">
    <location>
        <begin position="80"/>
        <end position="109"/>
    </location>
</feature>
<dbReference type="InterPro" id="IPR017896">
    <property type="entry name" value="4Fe4S_Fe-S-bd"/>
</dbReference>
<dbReference type="Pfam" id="PF12800">
    <property type="entry name" value="Fer4_4"/>
    <property type="match status" value="1"/>
</dbReference>
<dbReference type="PANTHER" id="PTHR43177">
    <property type="entry name" value="PROTEIN NRFC"/>
    <property type="match status" value="1"/>
</dbReference>
<sequence>MKLGMVIKPSRCIGCDGCTVSCKTYNALGPNVVYRKVHKFEVGEYPNAKRASFPALCNHCENPACEKVCPTGATYKDDKGRVQVDPDKCIGCRMCMGACPYGARTFNWGPQQSYFPHSEAGNVIDEAVAPRHRVGVAEKCTMCKNRTDEGLDPLCVHNCPARALVFGDFDDPTSEVSKLVATGRTYTLLPEKGTLPQVHYMD</sequence>
<feature type="domain" description="4Fe-4S ferredoxin-type" evidence="5">
    <location>
        <begin position="49"/>
        <end position="79"/>
    </location>
</feature>
<dbReference type="EMBL" id="SSTM01000004">
    <property type="protein sequence ID" value="TJW10176.1"/>
    <property type="molecule type" value="Genomic_DNA"/>
</dbReference>
<evidence type="ECO:0000259" key="5">
    <source>
        <dbReference type="PROSITE" id="PS51379"/>
    </source>
</evidence>
<gene>
    <name evidence="6" type="ORF">E5982_06310</name>
</gene>
<keyword evidence="3" id="KW-0408">Iron</keyword>
<dbReference type="GO" id="GO:0046872">
    <property type="term" value="F:metal ion binding"/>
    <property type="evidence" value="ECO:0007669"/>
    <property type="project" value="UniProtKB-KW"/>
</dbReference>
<dbReference type="Gene3D" id="3.30.70.20">
    <property type="match status" value="2"/>
</dbReference>
<dbReference type="Proteomes" id="UP000309454">
    <property type="component" value="Unassembled WGS sequence"/>
</dbReference>
<keyword evidence="4" id="KW-0411">Iron-sulfur</keyword>
<name>A0A4T9T6T9_9ACTN</name>
<dbReference type="PROSITE" id="PS00198">
    <property type="entry name" value="4FE4S_FER_1"/>
    <property type="match status" value="1"/>
</dbReference>
<dbReference type="GO" id="GO:0051539">
    <property type="term" value="F:4 iron, 4 sulfur cluster binding"/>
    <property type="evidence" value="ECO:0007669"/>
    <property type="project" value="UniProtKB-KW"/>
</dbReference>
<evidence type="ECO:0000256" key="4">
    <source>
        <dbReference type="ARBA" id="ARBA00023014"/>
    </source>
</evidence>
<keyword evidence="1" id="KW-0004">4Fe-4S</keyword>
<dbReference type="OrthoDB" id="9770286at2"/>
<evidence type="ECO:0000313" key="7">
    <source>
        <dbReference type="Proteomes" id="UP000309454"/>
    </source>
</evidence>
<proteinExistence type="predicted"/>
<keyword evidence="2" id="KW-0479">Metal-binding</keyword>